<dbReference type="Gene3D" id="3.40.190.10">
    <property type="entry name" value="Periplasmic binding protein-like II"/>
    <property type="match status" value="2"/>
</dbReference>
<dbReference type="InterPro" id="IPR006059">
    <property type="entry name" value="SBP"/>
</dbReference>
<dbReference type="PANTHER" id="PTHR43649">
    <property type="entry name" value="ARABINOSE-BINDING PROTEIN-RELATED"/>
    <property type="match status" value="1"/>
</dbReference>
<keyword evidence="3" id="KW-0574">Periplasm</keyword>
<evidence type="ECO:0000313" key="5">
    <source>
        <dbReference type="EMBL" id="MBB3938185.1"/>
    </source>
</evidence>
<proteinExistence type="inferred from homology"/>
<accession>A0A7W6C0I0</accession>
<keyword evidence="5" id="KW-0813">Transport</keyword>
<dbReference type="AlphaFoldDB" id="A0A7W6C0I0"/>
<comment type="subcellular location">
    <subcellularLocation>
        <location evidence="1">Periplasm</location>
    </subcellularLocation>
</comment>
<comment type="similarity">
    <text evidence="2">Belongs to the bacterial solute-binding protein 1 family.</text>
</comment>
<gene>
    <name evidence="5" type="ORF">GGR05_004356</name>
</gene>
<dbReference type="RefSeq" id="WP_175526959.1">
    <property type="nucleotide sequence ID" value="NZ_FOOA01000033.1"/>
</dbReference>
<evidence type="ECO:0000256" key="3">
    <source>
        <dbReference type="ARBA" id="ARBA00022764"/>
    </source>
</evidence>
<keyword evidence="4" id="KW-0732">Signal</keyword>
<protein>
    <submittedName>
        <fullName evidence="5">Multiple sugar transport system substrate-binding protein</fullName>
    </submittedName>
</protein>
<evidence type="ECO:0000313" key="6">
    <source>
        <dbReference type="Proteomes" id="UP000531216"/>
    </source>
</evidence>
<dbReference type="Pfam" id="PF01547">
    <property type="entry name" value="SBP_bac_1"/>
    <property type="match status" value="1"/>
</dbReference>
<evidence type="ECO:0000256" key="1">
    <source>
        <dbReference type="ARBA" id="ARBA00004418"/>
    </source>
</evidence>
<dbReference type="InterPro" id="IPR050490">
    <property type="entry name" value="Bact_solute-bd_prot1"/>
</dbReference>
<organism evidence="5 6">
    <name type="scientific">Aureimonas phyllosphaerae</name>
    <dbReference type="NCBI Taxonomy" id="1166078"/>
    <lineage>
        <taxon>Bacteria</taxon>
        <taxon>Pseudomonadati</taxon>
        <taxon>Pseudomonadota</taxon>
        <taxon>Alphaproteobacteria</taxon>
        <taxon>Hyphomicrobiales</taxon>
        <taxon>Aurantimonadaceae</taxon>
        <taxon>Aureimonas</taxon>
    </lineage>
</organism>
<dbReference type="GO" id="GO:0042597">
    <property type="term" value="C:periplasmic space"/>
    <property type="evidence" value="ECO:0007669"/>
    <property type="project" value="UniProtKB-SubCell"/>
</dbReference>
<dbReference type="SUPFAM" id="SSF53850">
    <property type="entry name" value="Periplasmic binding protein-like II"/>
    <property type="match status" value="1"/>
</dbReference>
<dbReference type="Proteomes" id="UP000531216">
    <property type="component" value="Unassembled WGS sequence"/>
</dbReference>
<reference evidence="5 6" key="1">
    <citation type="submission" date="2020-08" db="EMBL/GenBank/DDBJ databases">
        <title>Genomic Encyclopedia of Type Strains, Phase IV (KMG-IV): sequencing the most valuable type-strain genomes for metagenomic binning, comparative biology and taxonomic classification.</title>
        <authorList>
            <person name="Goeker M."/>
        </authorList>
    </citation>
    <scope>NUCLEOTIDE SEQUENCE [LARGE SCALE GENOMIC DNA]</scope>
    <source>
        <strain evidence="5 6">DSM 25024</strain>
    </source>
</reference>
<keyword evidence="6" id="KW-1185">Reference proteome</keyword>
<feature type="chain" id="PRO_5031445685" evidence="4">
    <location>
        <begin position="24"/>
        <end position="421"/>
    </location>
</feature>
<feature type="signal peptide" evidence="4">
    <location>
        <begin position="1"/>
        <end position="23"/>
    </location>
</feature>
<name>A0A7W6C0I0_9HYPH</name>
<dbReference type="EMBL" id="JACIDO010000020">
    <property type="protein sequence ID" value="MBB3938185.1"/>
    <property type="molecule type" value="Genomic_DNA"/>
</dbReference>
<keyword evidence="5" id="KW-0762">Sugar transport</keyword>
<sequence>MTKLKAYAIAVLSTLAMMPGATAQEPVTLTFAAHYTDTEMAPLTACFRRYEAENPGIRIAYRQTPIADFIQNVMTSQVAGANPDIYNVYSIWGKRLVDNAILAEPPQEILDFIAQNFEASTAQSAVIDDKLWGIPAEVALYMLIYNKKLFAEAGIAEPPKDWPSLMDAAAKIAKRDSLGRVEVAGYAFGPSVANAAHPFRTLLFSKGTSILTDDLAGTHLTEPAAVEALEGQAQLFRDGLTSASHQIRDFPAGRIGMITGANWMKQLMREGLGDKLDETVGVAPIPGGPDWKTYQYSFYQSVDAKSAHPAEAWALLRWLHSPQGEGQRSCVGDMLVSLGSLTANKADLAASQADFGDAFTAPFVEALRSGRAISDPNIAQTAEMDRVLRTQIEEAWLGRMSPADALAKADAEITNLLALPQ</sequence>
<comment type="caution">
    <text evidence="5">The sequence shown here is derived from an EMBL/GenBank/DDBJ whole genome shotgun (WGS) entry which is preliminary data.</text>
</comment>
<evidence type="ECO:0000256" key="2">
    <source>
        <dbReference type="ARBA" id="ARBA00008520"/>
    </source>
</evidence>
<evidence type="ECO:0000256" key="4">
    <source>
        <dbReference type="SAM" id="SignalP"/>
    </source>
</evidence>
<dbReference type="PANTHER" id="PTHR43649:SF12">
    <property type="entry name" value="DIACETYLCHITOBIOSE BINDING PROTEIN DASA"/>
    <property type="match status" value="1"/>
</dbReference>